<protein>
    <submittedName>
        <fullName evidence="4">DegT/DnrJ/EryC1/StrS family aminotransferase</fullName>
        <ecNumber evidence="4">2.6.1.-</ecNumber>
    </submittedName>
</protein>
<sequence>MKTDVKFLDLQAIYRQDQAAYDAAYRRVMDSGRWILGPELEAFEAEFAAYGGRRHAIGVGNGLDALALALQVAGIGPGDEVIVPAHTFIATWLAVRQCGATPVPVEPAAGSYNIDAAGVAAALTPRARAVMPVHLYGAPADPAAIRALCAERGLLLLEDAAQAHGARHRGEAIGGFGRMAAYSFYPGKNLGAFGDAGALVTDDDALATALRARRNYGSAVRYQHDSEGVNSRLDELQAAFLRVRLARLDAHTGQRRAQAARYAEHLAAAPGLLLPAVPDGDEPVWHLFVVRHTRRDDLQAALKSQGIETLIHYPKPVYRFPPFAAHAPAGRSVADTVCDEALSLPIGPHLTLADIDRVAEAVAAFCRGGA</sequence>
<dbReference type="EC" id="2.6.1.-" evidence="4"/>
<dbReference type="RefSeq" id="WP_341425054.1">
    <property type="nucleotide sequence ID" value="NZ_JBBUTG010000003.1"/>
</dbReference>
<keyword evidence="1 3" id="KW-0663">Pyridoxal phosphate</keyword>
<dbReference type="Gene3D" id="3.40.640.10">
    <property type="entry name" value="Type I PLP-dependent aspartate aminotransferase-like (Major domain)"/>
    <property type="match status" value="1"/>
</dbReference>
<evidence type="ECO:0000256" key="3">
    <source>
        <dbReference type="RuleBase" id="RU004508"/>
    </source>
</evidence>
<gene>
    <name evidence="4" type="ORF">AACH06_07625</name>
</gene>
<comment type="caution">
    <text evidence="4">The sequence shown here is derived from an EMBL/GenBank/DDBJ whole genome shotgun (WGS) entry which is preliminary data.</text>
</comment>
<dbReference type="Gene3D" id="3.90.1150.10">
    <property type="entry name" value="Aspartate Aminotransferase, domain 1"/>
    <property type="match status" value="1"/>
</dbReference>
<dbReference type="InterPro" id="IPR015421">
    <property type="entry name" value="PyrdxlP-dep_Trfase_major"/>
</dbReference>
<comment type="similarity">
    <text evidence="2 3">Belongs to the DegT/DnrJ/EryC1 family.</text>
</comment>
<dbReference type="InterPro" id="IPR015422">
    <property type="entry name" value="PyrdxlP-dep_Trfase_small"/>
</dbReference>
<evidence type="ECO:0000313" key="4">
    <source>
        <dbReference type="EMBL" id="MEK8030694.1"/>
    </source>
</evidence>
<dbReference type="SUPFAM" id="SSF53383">
    <property type="entry name" value="PLP-dependent transferases"/>
    <property type="match status" value="1"/>
</dbReference>
<reference evidence="4 5" key="1">
    <citation type="submission" date="2024-04" db="EMBL/GenBank/DDBJ databases">
        <title>Novel species of the genus Ideonella isolated from streams.</title>
        <authorList>
            <person name="Lu H."/>
        </authorList>
    </citation>
    <scope>NUCLEOTIDE SEQUENCE [LARGE SCALE GENOMIC DNA]</scope>
    <source>
        <strain evidence="4 5">DXS29W</strain>
    </source>
</reference>
<proteinExistence type="inferred from homology"/>
<evidence type="ECO:0000256" key="1">
    <source>
        <dbReference type="ARBA" id="ARBA00022898"/>
    </source>
</evidence>
<dbReference type="PANTHER" id="PTHR30244">
    <property type="entry name" value="TRANSAMINASE"/>
    <property type="match status" value="1"/>
</dbReference>
<accession>A0ABU9BLN5</accession>
<keyword evidence="4" id="KW-0808">Transferase</keyword>
<dbReference type="EMBL" id="JBBUTG010000003">
    <property type="protein sequence ID" value="MEK8030694.1"/>
    <property type="molecule type" value="Genomic_DNA"/>
</dbReference>
<dbReference type="InterPro" id="IPR000653">
    <property type="entry name" value="DegT/StrS_aminotransferase"/>
</dbReference>
<dbReference type="PIRSF" id="PIRSF000390">
    <property type="entry name" value="PLP_StrS"/>
    <property type="match status" value="1"/>
</dbReference>
<organism evidence="4 5">
    <name type="scientific">Ideonella lacteola</name>
    <dbReference type="NCBI Taxonomy" id="2984193"/>
    <lineage>
        <taxon>Bacteria</taxon>
        <taxon>Pseudomonadati</taxon>
        <taxon>Pseudomonadota</taxon>
        <taxon>Betaproteobacteria</taxon>
        <taxon>Burkholderiales</taxon>
        <taxon>Sphaerotilaceae</taxon>
        <taxon>Ideonella</taxon>
    </lineage>
</organism>
<dbReference type="InterPro" id="IPR015424">
    <property type="entry name" value="PyrdxlP-dep_Trfase"/>
</dbReference>
<dbReference type="CDD" id="cd00616">
    <property type="entry name" value="AHBA_syn"/>
    <property type="match status" value="1"/>
</dbReference>
<keyword evidence="4" id="KW-0032">Aminotransferase</keyword>
<name>A0ABU9BLN5_9BURK</name>
<evidence type="ECO:0000256" key="2">
    <source>
        <dbReference type="ARBA" id="ARBA00037999"/>
    </source>
</evidence>
<dbReference type="PANTHER" id="PTHR30244:SF36">
    <property type="entry name" value="3-OXO-GLUCOSE-6-PHOSPHATE:GLUTAMATE AMINOTRANSFERASE"/>
    <property type="match status" value="1"/>
</dbReference>
<keyword evidence="5" id="KW-1185">Reference proteome</keyword>
<dbReference type="Pfam" id="PF01041">
    <property type="entry name" value="DegT_DnrJ_EryC1"/>
    <property type="match status" value="1"/>
</dbReference>
<dbReference type="Proteomes" id="UP001371218">
    <property type="component" value="Unassembled WGS sequence"/>
</dbReference>
<evidence type="ECO:0000313" key="5">
    <source>
        <dbReference type="Proteomes" id="UP001371218"/>
    </source>
</evidence>
<dbReference type="GO" id="GO:0008483">
    <property type="term" value="F:transaminase activity"/>
    <property type="evidence" value="ECO:0007669"/>
    <property type="project" value="UniProtKB-KW"/>
</dbReference>